<organism evidence="3">
    <name type="scientific">Harvfovirus sp</name>
    <dbReference type="NCBI Taxonomy" id="2487768"/>
    <lineage>
        <taxon>Viruses</taxon>
        <taxon>Varidnaviria</taxon>
        <taxon>Bamfordvirae</taxon>
        <taxon>Nucleocytoviricota</taxon>
        <taxon>Megaviricetes</taxon>
        <taxon>Imitervirales</taxon>
        <taxon>Mimiviridae</taxon>
        <taxon>Klosneuvirinae</taxon>
    </lineage>
</organism>
<dbReference type="InterPro" id="IPR011333">
    <property type="entry name" value="SKP1/BTB/POZ_sf"/>
</dbReference>
<dbReference type="Gene3D" id="3.30.710.10">
    <property type="entry name" value="Potassium Channel Kv1.1, Chain A"/>
    <property type="match status" value="1"/>
</dbReference>
<evidence type="ECO:0000259" key="2">
    <source>
        <dbReference type="PROSITE" id="PS50097"/>
    </source>
</evidence>
<dbReference type="CDD" id="cd18186">
    <property type="entry name" value="BTB_POZ_ZBTB_KLHL-like"/>
    <property type="match status" value="1"/>
</dbReference>
<feature type="domain" description="BTB" evidence="2">
    <location>
        <begin position="26"/>
        <end position="93"/>
    </location>
</feature>
<dbReference type="InterPro" id="IPR000210">
    <property type="entry name" value="BTB/POZ_dom"/>
</dbReference>
<dbReference type="EMBL" id="MK072288">
    <property type="protein sequence ID" value="AYV81620.1"/>
    <property type="molecule type" value="Genomic_DNA"/>
</dbReference>
<dbReference type="SUPFAM" id="SSF54695">
    <property type="entry name" value="POZ domain"/>
    <property type="match status" value="1"/>
</dbReference>
<name>A0A3G5A379_9VIRU</name>
<sequence>MTESDEKLYEDDAGALLVKLFRLSLGDMEVITMDGTIKVDSNVLSLRSLYFRKMFKQDFAEKNEKKIYMQKYNSQVMMLFFSAIYYGRDYFDTGCNSDLLYTPVLAEKFELLELFHSHLLVNHYEEMIVSIKSDYGLNVVEITNLCEINPQISETIRKFCVERIMKLMETRLVKKFVSCFDDLIPGKNCRKVDDVGGYCCKHFKPLSSMEIMARYPHLKVQYAQTGLIEGQVRTTCILMNHTQTDLHQADWLFKDNCCEHGARADKTDVAVLLKSIPVGIRDEILEKLLSGD</sequence>
<evidence type="ECO:0000313" key="3">
    <source>
        <dbReference type="EMBL" id="AYV81620.1"/>
    </source>
</evidence>
<gene>
    <name evidence="3" type="ORF">Harvfovirus46_3</name>
</gene>
<protein>
    <recommendedName>
        <fullName evidence="2">BTB domain-containing protein</fullName>
    </recommendedName>
</protein>
<dbReference type="Pfam" id="PF00651">
    <property type="entry name" value="BTB"/>
    <property type="match status" value="1"/>
</dbReference>
<reference evidence="3" key="1">
    <citation type="submission" date="2018-10" db="EMBL/GenBank/DDBJ databases">
        <title>Hidden diversity of soil giant viruses.</title>
        <authorList>
            <person name="Schulz F."/>
            <person name="Alteio L."/>
            <person name="Goudeau D."/>
            <person name="Ryan E.M."/>
            <person name="Malmstrom R.R."/>
            <person name="Blanchard J."/>
            <person name="Woyke T."/>
        </authorList>
    </citation>
    <scope>NUCLEOTIDE SEQUENCE</scope>
    <source>
        <strain evidence="3">HAV1</strain>
    </source>
</reference>
<comment type="similarity">
    <text evidence="1">Belongs to the mimivirus BTB/WD family.</text>
</comment>
<proteinExistence type="inferred from homology"/>
<dbReference type="PROSITE" id="PS50097">
    <property type="entry name" value="BTB"/>
    <property type="match status" value="1"/>
</dbReference>
<evidence type="ECO:0000256" key="1">
    <source>
        <dbReference type="ARBA" id="ARBA00006497"/>
    </source>
</evidence>
<accession>A0A3G5A379</accession>